<dbReference type="Proteomes" id="UP000242763">
    <property type="component" value="Unassembled WGS sequence"/>
</dbReference>
<keyword evidence="1" id="KW-1277">Toxin-antitoxin system</keyword>
<evidence type="ECO:0000313" key="2">
    <source>
        <dbReference type="EMBL" id="SFI94492.1"/>
    </source>
</evidence>
<protein>
    <submittedName>
        <fullName evidence="2">ParE toxin of type II toxin-antitoxin system, parDE</fullName>
    </submittedName>
</protein>
<gene>
    <name evidence="2" type="ORF">SAMN03080618_01749</name>
</gene>
<dbReference type="EMBL" id="FORF01000008">
    <property type="protein sequence ID" value="SFI94492.1"/>
    <property type="molecule type" value="Genomic_DNA"/>
</dbReference>
<keyword evidence="3" id="KW-1185">Reference proteome</keyword>
<organism evidence="2 3">
    <name type="scientific">Aquamicrobium aerolatum DSM 21857</name>
    <dbReference type="NCBI Taxonomy" id="1121003"/>
    <lineage>
        <taxon>Bacteria</taxon>
        <taxon>Pseudomonadati</taxon>
        <taxon>Pseudomonadota</taxon>
        <taxon>Alphaproteobacteria</taxon>
        <taxon>Hyphomicrobiales</taxon>
        <taxon>Phyllobacteriaceae</taxon>
        <taxon>Aerobium</taxon>
    </lineage>
</organism>
<reference evidence="3" key="1">
    <citation type="submission" date="2016-10" db="EMBL/GenBank/DDBJ databases">
        <authorList>
            <person name="Varghese N."/>
            <person name="Submissions S."/>
        </authorList>
    </citation>
    <scope>NUCLEOTIDE SEQUENCE [LARGE SCALE GENOMIC DNA]</scope>
    <source>
        <strain evidence="3">DSM 21857</strain>
    </source>
</reference>
<dbReference type="OrthoDB" id="9814952at2"/>
<dbReference type="STRING" id="1121003.SAMN03080618_01749"/>
<dbReference type="InterPro" id="IPR035093">
    <property type="entry name" value="RelE/ParE_toxin_dom_sf"/>
</dbReference>
<accession>A0A1I3MC38</accession>
<evidence type="ECO:0000313" key="3">
    <source>
        <dbReference type="Proteomes" id="UP000242763"/>
    </source>
</evidence>
<dbReference type="Gene3D" id="3.30.2310.20">
    <property type="entry name" value="RelE-like"/>
    <property type="match status" value="1"/>
</dbReference>
<dbReference type="AlphaFoldDB" id="A0A1I3MC38"/>
<evidence type="ECO:0000256" key="1">
    <source>
        <dbReference type="ARBA" id="ARBA00022649"/>
    </source>
</evidence>
<dbReference type="InterPro" id="IPR007712">
    <property type="entry name" value="RelE/ParE_toxin"/>
</dbReference>
<name>A0A1I3MC38_9HYPH</name>
<proteinExistence type="predicted"/>
<sequence length="102" mass="11730">MKSRRVSFSEQAQADLFEIETWLEAQISKQTARRYVDRLIETCTKLDLASNRGSSRDDVVAGLRVIGFERRITIAFVVDETDVLILRLFRSGKDWETAFGDD</sequence>
<dbReference type="RefSeq" id="WP_091521063.1">
    <property type="nucleotide sequence ID" value="NZ_FORF01000008.1"/>
</dbReference>
<dbReference type="Pfam" id="PF05016">
    <property type="entry name" value="ParE_toxin"/>
    <property type="match status" value="1"/>
</dbReference>